<evidence type="ECO:0000313" key="2">
    <source>
        <dbReference type="Proteomes" id="UP000019753"/>
    </source>
</evidence>
<dbReference type="InterPro" id="IPR021555">
    <property type="entry name" value="DUF3000"/>
</dbReference>
<dbReference type="RefSeq" id="WP_034229274.1">
    <property type="nucleotide sequence ID" value="NZ_AXCW01000384.1"/>
</dbReference>
<proteinExistence type="predicted"/>
<sequence>MTADAEVPPEFLRALHALRDHRPRQEVRLTEIPAPARIAPYAVALTGEVTPPGEDLEEEEPAGGRFVLLHDPAGQEAWEGTFRVVTLVRATLDPEVAVDPLLCDAAWTWVEDALVASGLGHHALGGTVTKVQSRSFGALAERPDEVEVEIRASWSPSPEDAGAHLAPWTVLLCTAAGLPPLPDGVTSLGRRL</sequence>
<accession>A0A021VLB2</accession>
<dbReference type="Proteomes" id="UP000019753">
    <property type="component" value="Unassembled WGS sequence"/>
</dbReference>
<reference evidence="1 2" key="1">
    <citation type="submission" date="2014-01" db="EMBL/GenBank/DDBJ databases">
        <title>Actinotalea ferrariae CF5-4.</title>
        <authorList>
            <person name="Chen F."/>
            <person name="Li Y."/>
            <person name="Wang G."/>
        </authorList>
    </citation>
    <scope>NUCLEOTIDE SEQUENCE [LARGE SCALE GENOMIC DNA]</scope>
    <source>
        <strain evidence="1 2">CF5-4</strain>
    </source>
</reference>
<dbReference type="Pfam" id="PF11452">
    <property type="entry name" value="DUF3000"/>
    <property type="match status" value="1"/>
</dbReference>
<evidence type="ECO:0008006" key="3">
    <source>
        <dbReference type="Google" id="ProtNLM"/>
    </source>
</evidence>
<protein>
    <recommendedName>
        <fullName evidence="3">Enoyl-CoA hydratase</fullName>
    </recommendedName>
</protein>
<name>A0A021VLB2_9CELL</name>
<dbReference type="EMBL" id="AXCW01000384">
    <property type="protein sequence ID" value="EYR61966.1"/>
    <property type="molecule type" value="Genomic_DNA"/>
</dbReference>
<organism evidence="1 2">
    <name type="scientific">Actinotalea ferrariae CF5-4</name>
    <dbReference type="NCBI Taxonomy" id="948458"/>
    <lineage>
        <taxon>Bacteria</taxon>
        <taxon>Bacillati</taxon>
        <taxon>Actinomycetota</taxon>
        <taxon>Actinomycetes</taxon>
        <taxon>Micrococcales</taxon>
        <taxon>Cellulomonadaceae</taxon>
        <taxon>Actinotalea</taxon>
    </lineage>
</organism>
<dbReference type="OrthoDB" id="3210980at2"/>
<dbReference type="AlphaFoldDB" id="A0A021VLB2"/>
<comment type="caution">
    <text evidence="1">The sequence shown here is derived from an EMBL/GenBank/DDBJ whole genome shotgun (WGS) entry which is preliminary data.</text>
</comment>
<gene>
    <name evidence="1" type="ORF">N866_13705</name>
</gene>
<evidence type="ECO:0000313" key="1">
    <source>
        <dbReference type="EMBL" id="EYR61966.1"/>
    </source>
</evidence>
<keyword evidence="2" id="KW-1185">Reference proteome</keyword>